<comment type="catalytic activity">
    <reaction evidence="1 6">
        <text>Cleavage of hydrophobic, N-terminal signal or leader sequences from secreted and periplasmic proteins.</text>
        <dbReference type="EC" id="3.4.21.89"/>
    </reaction>
</comment>
<dbReference type="EMBL" id="BAAAPF010000183">
    <property type="protein sequence ID" value="GAA2137264.1"/>
    <property type="molecule type" value="Genomic_DNA"/>
</dbReference>
<dbReference type="Gene3D" id="2.10.109.10">
    <property type="entry name" value="Umud Fragment, subunit A"/>
    <property type="match status" value="1"/>
</dbReference>
<keyword evidence="6" id="KW-0472">Membrane</keyword>
<evidence type="ECO:0000313" key="10">
    <source>
        <dbReference type="Proteomes" id="UP001500443"/>
    </source>
</evidence>
<dbReference type="PANTHER" id="PTHR43390">
    <property type="entry name" value="SIGNAL PEPTIDASE I"/>
    <property type="match status" value="1"/>
</dbReference>
<accession>A0ABN2Z619</accession>
<dbReference type="InterPro" id="IPR000223">
    <property type="entry name" value="Pept_S26A_signal_pept_1"/>
</dbReference>
<keyword evidence="10" id="KW-1185">Reference proteome</keyword>
<dbReference type="PRINTS" id="PR00727">
    <property type="entry name" value="LEADERPTASE"/>
</dbReference>
<proteinExistence type="inferred from homology"/>
<dbReference type="SUPFAM" id="SSF51306">
    <property type="entry name" value="LexA/Signal peptidase"/>
    <property type="match status" value="1"/>
</dbReference>
<comment type="similarity">
    <text evidence="3 6">Belongs to the peptidase S26 family.</text>
</comment>
<feature type="compositionally biased region" description="Basic residues" evidence="7">
    <location>
        <begin position="75"/>
        <end position="87"/>
    </location>
</feature>
<dbReference type="Pfam" id="PF10502">
    <property type="entry name" value="Peptidase_S26"/>
    <property type="match status" value="1"/>
</dbReference>
<keyword evidence="5 6" id="KW-0378">Hydrolase</keyword>
<keyword evidence="6" id="KW-0812">Transmembrane</keyword>
<feature type="compositionally biased region" description="Pro residues" evidence="7">
    <location>
        <begin position="405"/>
        <end position="416"/>
    </location>
</feature>
<evidence type="ECO:0000256" key="5">
    <source>
        <dbReference type="ARBA" id="ARBA00022801"/>
    </source>
</evidence>
<evidence type="ECO:0000313" key="9">
    <source>
        <dbReference type="EMBL" id="GAA2137264.1"/>
    </source>
</evidence>
<evidence type="ECO:0000256" key="1">
    <source>
        <dbReference type="ARBA" id="ARBA00000677"/>
    </source>
</evidence>
<gene>
    <name evidence="9" type="ORF">GCM10009802_46320</name>
</gene>
<feature type="region of interest" description="Disordered" evidence="7">
    <location>
        <begin position="355"/>
        <end position="437"/>
    </location>
</feature>
<feature type="region of interest" description="Disordered" evidence="7">
    <location>
        <begin position="1"/>
        <end position="87"/>
    </location>
</feature>
<comment type="caution">
    <text evidence="9">The sequence shown here is derived from an EMBL/GenBank/DDBJ whole genome shotgun (WGS) entry which is preliminary data.</text>
</comment>
<dbReference type="InterPro" id="IPR019533">
    <property type="entry name" value="Peptidase_S26"/>
</dbReference>
<evidence type="ECO:0000256" key="7">
    <source>
        <dbReference type="SAM" id="MobiDB-lite"/>
    </source>
</evidence>
<dbReference type="NCBIfam" id="TIGR02227">
    <property type="entry name" value="sigpep_I_bact"/>
    <property type="match status" value="1"/>
</dbReference>
<dbReference type="Proteomes" id="UP001500443">
    <property type="component" value="Unassembled WGS sequence"/>
</dbReference>
<feature type="compositionally biased region" description="Basic and acidic residues" evidence="7">
    <location>
        <begin position="24"/>
        <end position="34"/>
    </location>
</feature>
<dbReference type="InterPro" id="IPR019758">
    <property type="entry name" value="Pept_S26A_signal_pept_1_CS"/>
</dbReference>
<protein>
    <recommendedName>
        <fullName evidence="4 6">Signal peptidase I</fullName>
        <ecNumber evidence="4 6">3.4.21.89</ecNumber>
    </recommendedName>
</protein>
<feature type="transmembrane region" description="Helical" evidence="6">
    <location>
        <begin position="95"/>
        <end position="119"/>
    </location>
</feature>
<evidence type="ECO:0000259" key="8">
    <source>
        <dbReference type="Pfam" id="PF10502"/>
    </source>
</evidence>
<dbReference type="InterPro" id="IPR036286">
    <property type="entry name" value="LexA/Signal_pep-like_sf"/>
</dbReference>
<organism evidence="9 10">
    <name type="scientific">Streptomyces synnematoformans</name>
    <dbReference type="NCBI Taxonomy" id="415721"/>
    <lineage>
        <taxon>Bacteria</taxon>
        <taxon>Bacillati</taxon>
        <taxon>Actinomycetota</taxon>
        <taxon>Actinomycetes</taxon>
        <taxon>Kitasatosporales</taxon>
        <taxon>Streptomycetaceae</taxon>
        <taxon>Streptomyces</taxon>
    </lineage>
</organism>
<name>A0ABN2Z619_9ACTN</name>
<keyword evidence="6" id="KW-0645">Protease</keyword>
<sequence length="437" mass="46982">MGGSHARYAGGGPEDGHGAGGGHGDGRAPREPREPYAPGGGRGPRDPYASGGGSGPRDPYAPGGEPGPRIGGRAERRKAAKRAKRRRTRSRIKEIPLIIGAAMLIALGVKTFLLQAFVIPSGSMEQTIRIGDRVVVDKLTPWFGAKPERGDIVVFKDPGGWLSNQEEDRLDDPVGVAQAKDVLTFIGLLPSEHEQDLIKRAVAVGGDRVACCDETGRVTVNGKPLVEPYLHPGDKPSQRTFDVTVPDGRIFVMGDHRSNSADSRYHLDGPHHGTIAEEDVVGRAMVIAWPLGHWDKFDSPDTYASVPESGERANKVSSKEVGRMDPLPTPAELSLVMGVVGLHLTRGRRRQGEEWMWGTWQSAPGPVTRAPKTGPVRNVRSSRPTALPAALRGSLRPTARRTPPGTTPGPPPPPGPTSRRIPRPVLPAALRRRKRAR</sequence>
<dbReference type="CDD" id="cd06530">
    <property type="entry name" value="S26_SPase_I"/>
    <property type="match status" value="1"/>
</dbReference>
<evidence type="ECO:0000256" key="3">
    <source>
        <dbReference type="ARBA" id="ARBA00009370"/>
    </source>
</evidence>
<evidence type="ECO:0000256" key="6">
    <source>
        <dbReference type="RuleBase" id="RU362042"/>
    </source>
</evidence>
<dbReference type="EC" id="3.4.21.89" evidence="4 6"/>
<dbReference type="PANTHER" id="PTHR43390:SF1">
    <property type="entry name" value="CHLOROPLAST PROCESSING PEPTIDASE"/>
    <property type="match status" value="1"/>
</dbReference>
<keyword evidence="6" id="KW-1133">Transmembrane helix</keyword>
<reference evidence="9 10" key="1">
    <citation type="journal article" date="2019" name="Int. J. Syst. Evol. Microbiol.">
        <title>The Global Catalogue of Microorganisms (GCM) 10K type strain sequencing project: providing services to taxonomists for standard genome sequencing and annotation.</title>
        <authorList>
            <consortium name="The Broad Institute Genomics Platform"/>
            <consortium name="The Broad Institute Genome Sequencing Center for Infectious Disease"/>
            <person name="Wu L."/>
            <person name="Ma J."/>
        </authorList>
    </citation>
    <scope>NUCLEOTIDE SEQUENCE [LARGE SCALE GENOMIC DNA]</scope>
    <source>
        <strain evidence="9 10">JCM 15481</strain>
    </source>
</reference>
<dbReference type="PROSITE" id="PS00761">
    <property type="entry name" value="SPASE_I_3"/>
    <property type="match status" value="1"/>
</dbReference>
<comment type="subcellular location">
    <subcellularLocation>
        <location evidence="2">Cell membrane</location>
        <topology evidence="2">Single-pass type II membrane protein</topology>
    </subcellularLocation>
    <subcellularLocation>
        <location evidence="6">Membrane</location>
        <topology evidence="6">Single-pass type II membrane protein</topology>
    </subcellularLocation>
</comment>
<feature type="region of interest" description="Disordered" evidence="7">
    <location>
        <begin position="304"/>
        <end position="325"/>
    </location>
</feature>
<feature type="compositionally biased region" description="Basic and acidic residues" evidence="7">
    <location>
        <begin position="309"/>
        <end position="323"/>
    </location>
</feature>
<evidence type="ECO:0000256" key="2">
    <source>
        <dbReference type="ARBA" id="ARBA00004401"/>
    </source>
</evidence>
<feature type="compositionally biased region" description="Gly residues" evidence="7">
    <location>
        <begin position="1"/>
        <end position="23"/>
    </location>
</feature>
<evidence type="ECO:0000256" key="4">
    <source>
        <dbReference type="ARBA" id="ARBA00013208"/>
    </source>
</evidence>
<feature type="domain" description="Peptidase S26" evidence="8">
    <location>
        <begin position="95"/>
        <end position="289"/>
    </location>
</feature>